<dbReference type="PROSITE" id="PS50240">
    <property type="entry name" value="TRYPSIN_DOM"/>
    <property type="match status" value="1"/>
</dbReference>
<dbReference type="PANTHER" id="PTHR24258">
    <property type="entry name" value="SERINE PROTEASE-RELATED"/>
    <property type="match status" value="1"/>
</dbReference>
<dbReference type="PANTHER" id="PTHR24258:SF129">
    <property type="entry name" value="LP15124P-RELATED"/>
    <property type="match status" value="1"/>
</dbReference>
<sequence length="439" mass="48110">MTHREKTEILEKRKGDGVLSRGTSVYEIRKRSRSTDQHAEGGAVPRRAALLPSAPPPTPSPPTPPFVEPQPVTPTAQPPVDVPVGPVKSGCGVRRGMSPANDNATTFAEFPWMLVVQEAVYPGDGKPPVFIFKCGASLVHPQVALTAAHCLKRLIPQDVKVRAGIWDLTATAEPLPHQERRVIKIIRHPLFEEKTLFNDIALLVLDKTFDEALNVEVTCLPPPSVDLTGLRCIATGWGTSSPDTEIVQTTMKKVELPIVVRDRCENELRKTRLGRYFELHESFICAGGESNVDTCRGSVLHNTGYTEAVPAESAFFRKSPQEKDDDSAKLPTDVHNLHDSAYRVTSLYGSGKYKRHAGDGGGPLVCPITGDDGRYIQVGIVSWGIGCGGSRTPAVYASLSYFRDWVDKQLEDNLFKNIAIPPPSVEEDERLKVPKPTWG</sequence>
<dbReference type="InterPro" id="IPR043504">
    <property type="entry name" value="Peptidase_S1_PA_chymotrypsin"/>
</dbReference>
<protein>
    <submittedName>
        <fullName evidence="4">Serine proteinase stubble-1</fullName>
    </submittedName>
</protein>
<accession>A0A4Y1PUE6</accession>
<dbReference type="GO" id="GO:0006508">
    <property type="term" value="P:proteolysis"/>
    <property type="evidence" value="ECO:0007669"/>
    <property type="project" value="InterPro"/>
</dbReference>
<dbReference type="GO" id="GO:0004252">
    <property type="term" value="F:serine-type endopeptidase activity"/>
    <property type="evidence" value="ECO:0007669"/>
    <property type="project" value="InterPro"/>
</dbReference>
<dbReference type="SMART" id="SM00020">
    <property type="entry name" value="Tryp_SPc"/>
    <property type="match status" value="1"/>
</dbReference>
<evidence type="ECO:0000256" key="1">
    <source>
        <dbReference type="ARBA" id="ARBA00023157"/>
    </source>
</evidence>
<dbReference type="SUPFAM" id="SSF50494">
    <property type="entry name" value="Trypsin-like serine proteases"/>
    <property type="match status" value="1"/>
</dbReference>
<feature type="compositionally biased region" description="Basic and acidic residues" evidence="2">
    <location>
        <begin position="27"/>
        <end position="39"/>
    </location>
</feature>
<dbReference type="InterPro" id="IPR009003">
    <property type="entry name" value="Peptidase_S1_PA"/>
</dbReference>
<evidence type="ECO:0000259" key="3">
    <source>
        <dbReference type="PROSITE" id="PS50240"/>
    </source>
</evidence>
<keyword evidence="1" id="KW-1015">Disulfide bond</keyword>
<proteinExistence type="evidence at transcript level"/>
<dbReference type="InterPro" id="IPR018114">
    <property type="entry name" value="TRYPSIN_HIS"/>
</dbReference>
<feature type="compositionally biased region" description="Basic and acidic residues" evidence="2">
    <location>
        <begin position="1"/>
        <end position="16"/>
    </location>
</feature>
<dbReference type="Gene3D" id="2.40.10.10">
    <property type="entry name" value="Trypsin-like serine proteases"/>
    <property type="match status" value="1"/>
</dbReference>
<reference evidence="4" key="1">
    <citation type="submission" date="2018-05" db="EMBL/GenBank/DDBJ databases">
        <title>Accumulation of Tryptamine in Mycoinsecticides Enhanced the Virulence to Insects.</title>
        <authorList>
            <person name="Tong X."/>
        </authorList>
    </citation>
    <scope>NUCLEOTIDE SEQUENCE</scope>
</reference>
<dbReference type="PROSITE" id="PS00134">
    <property type="entry name" value="TRYPSIN_HIS"/>
    <property type="match status" value="1"/>
</dbReference>
<evidence type="ECO:0000313" key="4">
    <source>
        <dbReference type="EMBL" id="AZP56664.1"/>
    </source>
</evidence>
<dbReference type="EMBL" id="MH393896">
    <property type="protein sequence ID" value="AZP56664.1"/>
    <property type="molecule type" value="mRNA"/>
</dbReference>
<dbReference type="FunFam" id="2.40.10.10:FF:000068">
    <property type="entry name" value="transmembrane protease serine 2"/>
    <property type="match status" value="1"/>
</dbReference>
<feature type="compositionally biased region" description="Low complexity" evidence="2">
    <location>
        <begin position="43"/>
        <end position="52"/>
    </location>
</feature>
<dbReference type="Pfam" id="PF00089">
    <property type="entry name" value="Trypsin"/>
    <property type="match status" value="2"/>
</dbReference>
<dbReference type="AlphaFoldDB" id="A0A4Y1PUE6"/>
<organism evidence="4">
    <name type="scientific">Locusta migratoria migratoria</name>
    <name type="common">Asiatic migratory locust</name>
    <dbReference type="NCBI Taxonomy" id="238695"/>
    <lineage>
        <taxon>Eukaryota</taxon>
        <taxon>Metazoa</taxon>
        <taxon>Ecdysozoa</taxon>
        <taxon>Arthropoda</taxon>
        <taxon>Hexapoda</taxon>
        <taxon>Insecta</taxon>
        <taxon>Pterygota</taxon>
        <taxon>Neoptera</taxon>
        <taxon>Polyneoptera</taxon>
        <taxon>Orthoptera</taxon>
        <taxon>Caelifera</taxon>
        <taxon>Acrididea</taxon>
        <taxon>Acridomorpha</taxon>
        <taxon>Acridoidea</taxon>
        <taxon>Acrididae</taxon>
        <taxon>Oedipodinae</taxon>
        <taxon>Locusta</taxon>
    </lineage>
</organism>
<feature type="region of interest" description="Disordered" evidence="2">
    <location>
        <begin position="1"/>
        <end position="84"/>
    </location>
</feature>
<dbReference type="CDD" id="cd00190">
    <property type="entry name" value="Tryp_SPc"/>
    <property type="match status" value="1"/>
</dbReference>
<feature type="compositionally biased region" description="Pro residues" evidence="2">
    <location>
        <begin position="53"/>
        <end position="81"/>
    </location>
</feature>
<feature type="domain" description="Peptidase S1" evidence="3">
    <location>
        <begin position="93"/>
        <end position="411"/>
    </location>
</feature>
<name>A0A4Y1PUE6_LOCMI</name>
<evidence type="ECO:0000256" key="2">
    <source>
        <dbReference type="SAM" id="MobiDB-lite"/>
    </source>
</evidence>
<dbReference type="InterPro" id="IPR001254">
    <property type="entry name" value="Trypsin_dom"/>
</dbReference>